<protein>
    <submittedName>
        <fullName evidence="3">Putative major epididymal secretory protein he1</fullName>
    </submittedName>
</protein>
<organism evidence="3">
    <name type="scientific">Ixodes ricinus</name>
    <name type="common">Common tick</name>
    <name type="synonym">Acarus ricinus</name>
    <dbReference type="NCBI Taxonomy" id="34613"/>
    <lineage>
        <taxon>Eukaryota</taxon>
        <taxon>Metazoa</taxon>
        <taxon>Ecdysozoa</taxon>
        <taxon>Arthropoda</taxon>
        <taxon>Chelicerata</taxon>
        <taxon>Arachnida</taxon>
        <taxon>Acari</taxon>
        <taxon>Parasitiformes</taxon>
        <taxon>Ixodida</taxon>
        <taxon>Ixodoidea</taxon>
        <taxon>Ixodidae</taxon>
        <taxon>Ixodinae</taxon>
        <taxon>Ixodes</taxon>
    </lineage>
</organism>
<dbReference type="PROSITE" id="PS51257">
    <property type="entry name" value="PROKAR_LIPOPROTEIN"/>
    <property type="match status" value="1"/>
</dbReference>
<dbReference type="Gene3D" id="2.60.40.770">
    <property type="match status" value="1"/>
</dbReference>
<dbReference type="InterPro" id="IPR014756">
    <property type="entry name" value="Ig_E-set"/>
</dbReference>
<reference evidence="3" key="1">
    <citation type="journal article" date="2015" name="PLoS Negl. Trop. Dis.">
        <title>Deep Sequencing Analysis of the Ixodes ricinus Haemocytome.</title>
        <authorList>
            <person name="Kotsyfakis M."/>
            <person name="Kopacek P."/>
            <person name="Franta Z."/>
            <person name="Pedra J.H."/>
            <person name="Ribeiro J.M."/>
        </authorList>
    </citation>
    <scope>NUCLEOTIDE SEQUENCE</scope>
</reference>
<accession>A0A090XAM9</accession>
<proteinExistence type="evidence at transcript level"/>
<dbReference type="AlphaFoldDB" id="A0A090XAM9"/>
<evidence type="ECO:0000313" key="3">
    <source>
        <dbReference type="EMBL" id="JAC93149.1"/>
    </source>
</evidence>
<name>A0A090XAM9_IXORI</name>
<dbReference type="EMBL" id="GBIH01001561">
    <property type="protein sequence ID" value="JAC93149.1"/>
    <property type="molecule type" value="mRNA"/>
</dbReference>
<evidence type="ECO:0000256" key="1">
    <source>
        <dbReference type="SAM" id="MobiDB-lite"/>
    </source>
</evidence>
<dbReference type="SUPFAM" id="SSF81296">
    <property type="entry name" value="E set domains"/>
    <property type="match status" value="1"/>
</dbReference>
<feature type="signal peptide" evidence="2">
    <location>
        <begin position="1"/>
        <end position="16"/>
    </location>
</feature>
<keyword evidence="2" id="KW-0732">Signal</keyword>
<evidence type="ECO:0000256" key="2">
    <source>
        <dbReference type="SAM" id="SignalP"/>
    </source>
</evidence>
<sequence>MLRYLVFLLIVSAVSCQRRKAVYKPCGGSGKLISRLRFEPCDSDPCVFKKGYRYQDSRHQWLLTRTATTATLDARVKVFGFQMPVPGIETDLCKGHRRVPRDQGYGRTAPPPSSLVALSHESED</sequence>
<feature type="region of interest" description="Disordered" evidence="1">
    <location>
        <begin position="97"/>
        <end position="124"/>
    </location>
</feature>
<feature type="chain" id="PRO_5001867018" evidence="2">
    <location>
        <begin position="17"/>
        <end position="124"/>
    </location>
</feature>